<dbReference type="InterPro" id="IPR001387">
    <property type="entry name" value="Cro/C1-type_HTH"/>
</dbReference>
<dbReference type="RefSeq" id="WP_203958383.1">
    <property type="nucleotide sequence ID" value="NZ_BOOO01000053.1"/>
</dbReference>
<dbReference type="InterPro" id="IPR010982">
    <property type="entry name" value="Lambda_DNA-bd_dom_sf"/>
</dbReference>
<sequence>MIDFTPLIVEADDEREGVDVATEHMTTGQRIARARHRKGWDQATLAEKIGRSVSWLSKVENGRLPLDRMSVVGQVAEVLGVEISELTGHRGLAHGGGVGGGRGVTRGLSPAATPMALDAQPMTRGRYVLRGREVLWLRTSVESARAV</sequence>
<dbReference type="EMBL" id="BOOO01000053">
    <property type="protein sequence ID" value="GII34588.1"/>
    <property type="molecule type" value="Genomic_DNA"/>
</dbReference>
<feature type="domain" description="HTH cro/C1-type" evidence="1">
    <location>
        <begin position="31"/>
        <end position="86"/>
    </location>
</feature>
<dbReference type="PROSITE" id="PS50943">
    <property type="entry name" value="HTH_CROC1"/>
    <property type="match status" value="1"/>
</dbReference>
<dbReference type="Gene3D" id="1.10.260.40">
    <property type="entry name" value="lambda repressor-like DNA-binding domains"/>
    <property type="match status" value="1"/>
</dbReference>
<reference evidence="2 3" key="1">
    <citation type="submission" date="2021-01" db="EMBL/GenBank/DDBJ databases">
        <title>Whole genome shotgun sequence of Planotetraspora mira NBRC 15435.</title>
        <authorList>
            <person name="Komaki H."/>
            <person name="Tamura T."/>
        </authorList>
    </citation>
    <scope>NUCLEOTIDE SEQUENCE [LARGE SCALE GENOMIC DNA]</scope>
    <source>
        <strain evidence="2 3">NBRC 15435</strain>
    </source>
</reference>
<protein>
    <recommendedName>
        <fullName evidence="1">HTH cro/C1-type domain-containing protein</fullName>
    </recommendedName>
</protein>
<dbReference type="SUPFAM" id="SSF47413">
    <property type="entry name" value="lambda repressor-like DNA-binding domains"/>
    <property type="match status" value="1"/>
</dbReference>
<accession>A0A8J3TXS6</accession>
<dbReference type="CDD" id="cd00093">
    <property type="entry name" value="HTH_XRE"/>
    <property type="match status" value="1"/>
</dbReference>
<proteinExistence type="predicted"/>
<name>A0A8J3TXS6_9ACTN</name>
<organism evidence="2 3">
    <name type="scientific">Planotetraspora mira</name>
    <dbReference type="NCBI Taxonomy" id="58121"/>
    <lineage>
        <taxon>Bacteria</taxon>
        <taxon>Bacillati</taxon>
        <taxon>Actinomycetota</taxon>
        <taxon>Actinomycetes</taxon>
        <taxon>Streptosporangiales</taxon>
        <taxon>Streptosporangiaceae</taxon>
        <taxon>Planotetraspora</taxon>
    </lineage>
</organism>
<evidence type="ECO:0000313" key="2">
    <source>
        <dbReference type="EMBL" id="GII34588.1"/>
    </source>
</evidence>
<gene>
    <name evidence="2" type="ORF">Pmi06nite_80300</name>
</gene>
<dbReference type="Proteomes" id="UP000650628">
    <property type="component" value="Unassembled WGS sequence"/>
</dbReference>
<dbReference type="Pfam" id="PF13560">
    <property type="entry name" value="HTH_31"/>
    <property type="match status" value="1"/>
</dbReference>
<evidence type="ECO:0000313" key="3">
    <source>
        <dbReference type="Proteomes" id="UP000650628"/>
    </source>
</evidence>
<keyword evidence="3" id="KW-1185">Reference proteome</keyword>
<dbReference type="SMART" id="SM00530">
    <property type="entry name" value="HTH_XRE"/>
    <property type="match status" value="1"/>
</dbReference>
<dbReference type="AlphaFoldDB" id="A0A8J3TXS6"/>
<dbReference type="GO" id="GO:0003677">
    <property type="term" value="F:DNA binding"/>
    <property type="evidence" value="ECO:0007669"/>
    <property type="project" value="InterPro"/>
</dbReference>
<evidence type="ECO:0000259" key="1">
    <source>
        <dbReference type="PROSITE" id="PS50943"/>
    </source>
</evidence>
<comment type="caution">
    <text evidence="2">The sequence shown here is derived from an EMBL/GenBank/DDBJ whole genome shotgun (WGS) entry which is preliminary data.</text>
</comment>